<dbReference type="InterPro" id="IPR038466">
    <property type="entry name" value="S8_pro-domain_sf"/>
</dbReference>
<proteinExistence type="inferred from homology"/>
<dbReference type="InterPro" id="IPR015500">
    <property type="entry name" value="Peptidase_S8_subtilisin-rel"/>
</dbReference>
<comment type="caution">
    <text evidence="6">Lacks conserved residue(s) required for the propagation of feature annotation.</text>
</comment>
<keyword evidence="4" id="KW-0720">Serine protease</keyword>
<dbReference type="InterPro" id="IPR022398">
    <property type="entry name" value="Peptidase_S8_His-AS"/>
</dbReference>
<dbReference type="EMBL" id="CABIJS010000701">
    <property type="protein sequence ID" value="VUZ56327.1"/>
    <property type="molecule type" value="Genomic_DNA"/>
</dbReference>
<dbReference type="InterPro" id="IPR032815">
    <property type="entry name" value="S8_pro-domain"/>
</dbReference>
<evidence type="ECO:0000256" key="2">
    <source>
        <dbReference type="ARBA" id="ARBA00022670"/>
    </source>
</evidence>
<reference evidence="9 10" key="1">
    <citation type="submission" date="2019-07" db="EMBL/GenBank/DDBJ databases">
        <authorList>
            <person name="Jastrzebski P J."/>
            <person name="Paukszto L."/>
            <person name="Jastrzebski P J."/>
        </authorList>
    </citation>
    <scope>NUCLEOTIDE SEQUENCE [LARGE SCALE GENOMIC DNA]</scope>
    <source>
        <strain evidence="9 10">WMS-il1</strain>
    </source>
</reference>
<evidence type="ECO:0000313" key="9">
    <source>
        <dbReference type="EMBL" id="VUZ56327.1"/>
    </source>
</evidence>
<keyword evidence="2" id="KW-0645">Protease</keyword>
<evidence type="ECO:0000256" key="6">
    <source>
        <dbReference type="PROSITE-ProRule" id="PRU01240"/>
    </source>
</evidence>
<dbReference type="Gene3D" id="3.30.70.850">
    <property type="entry name" value="Peptidase S8, pro-domain"/>
    <property type="match status" value="1"/>
</dbReference>
<comment type="similarity">
    <text evidence="1">Belongs to the peptidase S8 family. Furin subfamily.</text>
</comment>
<dbReference type="PROSITE" id="PS51892">
    <property type="entry name" value="SUBTILASE"/>
    <property type="match status" value="1"/>
</dbReference>
<dbReference type="GO" id="GO:0005802">
    <property type="term" value="C:trans-Golgi network"/>
    <property type="evidence" value="ECO:0007669"/>
    <property type="project" value="TreeGrafter"/>
</dbReference>
<dbReference type="CDD" id="cd04059">
    <property type="entry name" value="Peptidases_S8_Protein_convertases_Kexins_Furin-like"/>
    <property type="match status" value="1"/>
</dbReference>
<dbReference type="AlphaFoldDB" id="A0A564Z9Z6"/>
<name>A0A564Z9Z6_HYMDI</name>
<evidence type="ECO:0000259" key="8">
    <source>
        <dbReference type="Pfam" id="PF16470"/>
    </source>
</evidence>
<protein>
    <submittedName>
        <fullName evidence="9">Uncharacterized protein</fullName>
    </submittedName>
</protein>
<accession>A0A564Z9Z6</accession>
<keyword evidence="5" id="KW-1015">Disulfide bond</keyword>
<evidence type="ECO:0000256" key="5">
    <source>
        <dbReference type="ARBA" id="ARBA00023157"/>
    </source>
</evidence>
<organism evidence="9 10">
    <name type="scientific">Hymenolepis diminuta</name>
    <name type="common">Rat tapeworm</name>
    <dbReference type="NCBI Taxonomy" id="6216"/>
    <lineage>
        <taxon>Eukaryota</taxon>
        <taxon>Metazoa</taxon>
        <taxon>Spiralia</taxon>
        <taxon>Lophotrochozoa</taxon>
        <taxon>Platyhelminthes</taxon>
        <taxon>Cestoda</taxon>
        <taxon>Eucestoda</taxon>
        <taxon>Cyclophyllidea</taxon>
        <taxon>Hymenolepididae</taxon>
        <taxon>Hymenolepis</taxon>
    </lineage>
</organism>
<gene>
    <name evidence="9" type="ORF">WMSIL1_LOCUS13927</name>
</gene>
<evidence type="ECO:0000259" key="7">
    <source>
        <dbReference type="Pfam" id="PF00082"/>
    </source>
</evidence>
<keyword evidence="3" id="KW-0378">Hydrolase</keyword>
<evidence type="ECO:0000256" key="4">
    <source>
        <dbReference type="ARBA" id="ARBA00022825"/>
    </source>
</evidence>
<dbReference type="PRINTS" id="PR00723">
    <property type="entry name" value="SUBTILISIN"/>
</dbReference>
<dbReference type="PROSITE" id="PS00137">
    <property type="entry name" value="SUBTILASE_HIS"/>
    <property type="match status" value="1"/>
</dbReference>
<dbReference type="InterPro" id="IPR034182">
    <property type="entry name" value="Kexin/furin"/>
</dbReference>
<dbReference type="Proteomes" id="UP000321570">
    <property type="component" value="Unassembled WGS sequence"/>
</dbReference>
<dbReference type="InterPro" id="IPR036852">
    <property type="entry name" value="Peptidase_S8/S53_dom_sf"/>
</dbReference>
<feature type="domain" description="Peptidase S8 pro-domain" evidence="8">
    <location>
        <begin position="11"/>
        <end position="83"/>
    </location>
</feature>
<keyword evidence="10" id="KW-1185">Reference proteome</keyword>
<dbReference type="PROSITE" id="PS00136">
    <property type="entry name" value="SUBTILASE_ASP"/>
    <property type="match status" value="1"/>
</dbReference>
<dbReference type="Gene3D" id="3.40.50.200">
    <property type="entry name" value="Peptidase S8/S53 domain"/>
    <property type="match status" value="1"/>
</dbReference>
<dbReference type="PANTHER" id="PTHR42884">
    <property type="entry name" value="PROPROTEIN CONVERTASE SUBTILISIN/KEXIN-RELATED"/>
    <property type="match status" value="1"/>
</dbReference>
<dbReference type="Pfam" id="PF00082">
    <property type="entry name" value="Peptidase_S8"/>
    <property type="match status" value="1"/>
</dbReference>
<dbReference type="GO" id="GO:0004252">
    <property type="term" value="F:serine-type endopeptidase activity"/>
    <property type="evidence" value="ECO:0007669"/>
    <property type="project" value="InterPro"/>
</dbReference>
<dbReference type="GO" id="GO:0000139">
    <property type="term" value="C:Golgi membrane"/>
    <property type="evidence" value="ECO:0007669"/>
    <property type="project" value="TreeGrafter"/>
</dbReference>
<evidence type="ECO:0000256" key="1">
    <source>
        <dbReference type="ARBA" id="ARBA00005325"/>
    </source>
</evidence>
<dbReference type="SUPFAM" id="SSF52743">
    <property type="entry name" value="Subtilisin-like"/>
    <property type="match status" value="1"/>
</dbReference>
<dbReference type="PANTHER" id="PTHR42884:SF23">
    <property type="entry name" value="FURIN-LIKE PROTEASE 2"/>
    <property type="match status" value="1"/>
</dbReference>
<dbReference type="InterPro" id="IPR023827">
    <property type="entry name" value="Peptidase_S8_Asp-AS"/>
</dbReference>
<evidence type="ECO:0000313" key="10">
    <source>
        <dbReference type="Proteomes" id="UP000321570"/>
    </source>
</evidence>
<evidence type="ECO:0000256" key="3">
    <source>
        <dbReference type="ARBA" id="ARBA00022801"/>
    </source>
</evidence>
<dbReference type="InterPro" id="IPR000209">
    <property type="entry name" value="Peptidase_S8/S53_dom"/>
</dbReference>
<feature type="domain" description="Peptidase S8/S53" evidence="7">
    <location>
        <begin position="124"/>
        <end position="261"/>
    </location>
</feature>
<dbReference type="GO" id="GO:0016485">
    <property type="term" value="P:protein processing"/>
    <property type="evidence" value="ECO:0007669"/>
    <property type="project" value="TreeGrafter"/>
</dbReference>
<sequence>MHFVRPELVNEFVIELAVEDQAKEVLESMGFELVRKLHGFERSYLAKLPENSLKNAPKIIHRIKRSAEIVLIEQQEKLIRTKRDFVTWNDPKYPDMWYLNRASLKDGNEVDLNVQEAWQLGYSGKGVVVTIMDDGLDHTHPDLAANYAEEASCDVNNGDRDPMPNTTNPDNKHGTRCAGQVAAIGNNSNCIVGVAFNAKIGGIRMLDGTITDRVEAESLNFNQNYIDIYSGSWGPDDTGRIYEGPGRLASEAFHKGATTYQLFQSIIIGNRTNVSFTACLNLLHAP</sequence>
<dbReference type="Pfam" id="PF16470">
    <property type="entry name" value="S8_pro-domain"/>
    <property type="match status" value="1"/>
</dbReference>